<name>A0A1B6NX65_9ZZZZ</name>
<sequence length="30" mass="3480">MTKNSVFWALVIDDDRSPERSFASYSTKPM</sequence>
<proteinExistence type="predicted"/>
<reference evidence="1" key="1">
    <citation type="submission" date="2013-11" db="EMBL/GenBank/DDBJ databases">
        <title>Microbial diversity, functional groups and degradation webs in Northern and Southern Mediterranean and Red Sea marine crude oil polluted sites.</title>
        <authorList>
            <person name="Daffonchio D."/>
            <person name="Mapelli F."/>
            <person name="Ferrer M."/>
            <person name="Richter M."/>
            <person name="Cherif A."/>
            <person name="Malkawi H.I."/>
            <person name="Yakimov M.M."/>
            <person name="Abdel-Fattah Y.R."/>
            <person name="Blaghen M."/>
            <person name="Golyshin P.N."/>
            <person name="Kalogerakis N."/>
            <person name="Boon N."/>
            <person name="Magagnini M."/>
            <person name="Fava F."/>
        </authorList>
    </citation>
    <scope>NUCLEOTIDE SEQUENCE</scope>
</reference>
<dbReference type="EMBL" id="AYSL01000217">
    <property type="protein sequence ID" value="KTF07993.1"/>
    <property type="molecule type" value="Genomic_DNA"/>
</dbReference>
<feature type="non-terminal residue" evidence="1">
    <location>
        <position position="30"/>
    </location>
</feature>
<protein>
    <submittedName>
        <fullName evidence="1">Uncharacterized protein</fullName>
    </submittedName>
</protein>
<gene>
    <name evidence="1" type="ORF">MGSAQ_000511</name>
</gene>
<comment type="caution">
    <text evidence="1">The sequence shown here is derived from an EMBL/GenBank/DDBJ whole genome shotgun (WGS) entry which is preliminary data.</text>
</comment>
<organism evidence="1">
    <name type="scientific">marine sediment metagenome</name>
    <dbReference type="NCBI Taxonomy" id="412755"/>
    <lineage>
        <taxon>unclassified sequences</taxon>
        <taxon>metagenomes</taxon>
        <taxon>ecological metagenomes</taxon>
    </lineage>
</organism>
<dbReference type="AlphaFoldDB" id="A0A1B6NX65"/>
<accession>A0A1B6NX65</accession>
<evidence type="ECO:0000313" key="1">
    <source>
        <dbReference type="EMBL" id="KTF07993.1"/>
    </source>
</evidence>